<evidence type="ECO:0000313" key="4">
    <source>
        <dbReference type="Proteomes" id="UP000694388"/>
    </source>
</evidence>
<dbReference type="OMA" id="RNETIHI"/>
<dbReference type="GeneTree" id="ENSGT01120000271909"/>
<keyword evidence="1" id="KW-0479">Metal-binding</keyword>
<dbReference type="SMART" id="SM01388">
    <property type="entry name" value="Mob1_phocein"/>
    <property type="match status" value="1"/>
</dbReference>
<feature type="binding site" evidence="1">
    <location>
        <position position="146"/>
    </location>
    <ligand>
        <name>Zn(2+)</name>
        <dbReference type="ChEBI" id="CHEBI:29105"/>
    </ligand>
</feature>
<protein>
    <submittedName>
        <fullName evidence="3">Uncharacterized protein</fullName>
    </submittedName>
</protein>
<dbReference type="Pfam" id="PF03637">
    <property type="entry name" value="Mob1_phocein"/>
    <property type="match status" value="1"/>
</dbReference>
<dbReference type="PANTHER" id="PTHR22599">
    <property type="entry name" value="MPS ONE BINDER KINASE ACTIVATOR-LIKE MOB"/>
    <property type="match status" value="1"/>
</dbReference>
<proteinExistence type="predicted"/>
<reference evidence="3" key="2">
    <citation type="submission" date="2025-09" db="UniProtKB">
        <authorList>
            <consortium name="Ensembl"/>
        </authorList>
    </citation>
    <scope>IDENTIFICATION</scope>
</reference>
<dbReference type="SUPFAM" id="SSF101152">
    <property type="entry name" value="Mob1/phocein"/>
    <property type="match status" value="1"/>
</dbReference>
<keyword evidence="4" id="KW-1185">Reference proteome</keyword>
<feature type="region of interest" description="Disordered" evidence="2">
    <location>
        <begin position="198"/>
        <end position="222"/>
    </location>
</feature>
<feature type="binding site" evidence="1">
    <location>
        <position position="141"/>
    </location>
    <ligand>
        <name>Zn(2+)</name>
        <dbReference type="ChEBI" id="CHEBI:29105"/>
    </ligand>
</feature>
<evidence type="ECO:0000313" key="3">
    <source>
        <dbReference type="Ensembl" id="ENSEBUP00000022676.1"/>
    </source>
</evidence>
<dbReference type="Ensembl" id="ENSEBUT00000023251.1">
    <property type="protein sequence ID" value="ENSEBUP00000022676.1"/>
    <property type="gene ID" value="ENSEBUG00000013972.1"/>
</dbReference>
<dbReference type="InterPro" id="IPR036703">
    <property type="entry name" value="MOB_kinase_act_sf"/>
</dbReference>
<keyword evidence="1" id="KW-0862">Zinc</keyword>
<name>A0A8C4R1C8_EPTBU</name>
<accession>A0A8C4R1C8</accession>
<evidence type="ECO:0000256" key="2">
    <source>
        <dbReference type="SAM" id="MobiDB-lite"/>
    </source>
</evidence>
<dbReference type="AlphaFoldDB" id="A0A8C4R1C8"/>
<feature type="binding site" evidence="1">
    <location>
        <position position="78"/>
    </location>
    <ligand>
        <name>Zn(2+)</name>
        <dbReference type="ChEBI" id="CHEBI:29105"/>
    </ligand>
</feature>
<organism evidence="3 4">
    <name type="scientific">Eptatretus burgeri</name>
    <name type="common">Inshore hagfish</name>
    <dbReference type="NCBI Taxonomy" id="7764"/>
    <lineage>
        <taxon>Eukaryota</taxon>
        <taxon>Metazoa</taxon>
        <taxon>Chordata</taxon>
        <taxon>Craniata</taxon>
        <taxon>Vertebrata</taxon>
        <taxon>Cyclostomata</taxon>
        <taxon>Myxini</taxon>
        <taxon>Myxiniformes</taxon>
        <taxon>Myxinidae</taxon>
        <taxon>Eptatretinae</taxon>
        <taxon>Eptatretus</taxon>
    </lineage>
</organism>
<dbReference type="Gene3D" id="1.20.140.30">
    <property type="entry name" value="MOB kinase activator"/>
    <property type="match status" value="1"/>
</dbReference>
<dbReference type="InterPro" id="IPR005301">
    <property type="entry name" value="MOB_kinase_act_fam"/>
</dbReference>
<feature type="binding site" evidence="1">
    <location>
        <position position="73"/>
    </location>
    <ligand>
        <name>Zn(2+)</name>
        <dbReference type="ChEBI" id="CHEBI:29105"/>
    </ligand>
</feature>
<reference evidence="3" key="1">
    <citation type="submission" date="2025-08" db="UniProtKB">
        <authorList>
            <consortium name="Ensembl"/>
        </authorList>
    </citation>
    <scope>IDENTIFICATION</scope>
</reference>
<dbReference type="Proteomes" id="UP000694388">
    <property type="component" value="Unplaced"/>
</dbReference>
<sequence length="222" mass="25431">MDWRSRKGDKRGSSEDRRLFLDPEHADARITDADLEHLVLLPPCIDPKEWLATHAMNFFTLVNLQYSAVSEFCTAESCPSMTACGKIKCSGPQYVDYVLSYIQTAITDERLLPTKYGNSFPTMFEALVRNIFRLLFRILAHLYCCHYRDVLQLDLHAHLNSFFTHFVYFARHFHLLDARELSPVADLVELLCSSQQSNSASSDRDSAHVLSQKHVGNGDWVE</sequence>
<evidence type="ECO:0000256" key="1">
    <source>
        <dbReference type="PIRSR" id="PIRSR605301-1"/>
    </source>
</evidence>